<proteinExistence type="predicted"/>
<keyword evidence="3" id="KW-1185">Reference proteome</keyword>
<feature type="compositionally biased region" description="Acidic residues" evidence="1">
    <location>
        <begin position="201"/>
        <end position="213"/>
    </location>
</feature>
<organism evidence="2 3">
    <name type="scientific">Mauremys mutica</name>
    <name type="common">yellowpond turtle</name>
    <dbReference type="NCBI Taxonomy" id="74926"/>
    <lineage>
        <taxon>Eukaryota</taxon>
        <taxon>Metazoa</taxon>
        <taxon>Chordata</taxon>
        <taxon>Craniata</taxon>
        <taxon>Vertebrata</taxon>
        <taxon>Euteleostomi</taxon>
        <taxon>Archelosauria</taxon>
        <taxon>Testudinata</taxon>
        <taxon>Testudines</taxon>
        <taxon>Cryptodira</taxon>
        <taxon>Durocryptodira</taxon>
        <taxon>Testudinoidea</taxon>
        <taxon>Geoemydidae</taxon>
        <taxon>Geoemydinae</taxon>
        <taxon>Mauremys</taxon>
    </lineage>
</organism>
<dbReference type="AlphaFoldDB" id="A0A9D4B528"/>
<dbReference type="Proteomes" id="UP000827986">
    <property type="component" value="Unassembled WGS sequence"/>
</dbReference>
<protein>
    <submittedName>
        <fullName evidence="2">Uncharacterized protein</fullName>
    </submittedName>
</protein>
<sequence>MTVAWTLVPVQALSSPMSETAHNFSSTTTIRDELGANYTSKKCSKPVGIGVSNSIENSSCGVIIPPSISSCSAVFGTTLLFNFEVCLPISTSKAKPDMMMQKMEKANQYEENRKGRLGVLKEREKSSSGNFTPRSFVREVICKQVITDLKLVLKELTISRMGYGQRLIWKRDFASRFSAGFGMIRQSTDRSPIVVRATFSEDEESVELQEPDPDSGGKTSLEENVGVTSASSPLEDVVLFSVDRMTRTLYNLSVSSEESSHPVLDVLGPSTRESHSLH</sequence>
<name>A0A9D4B528_9SAUR</name>
<evidence type="ECO:0000313" key="3">
    <source>
        <dbReference type="Proteomes" id="UP000827986"/>
    </source>
</evidence>
<evidence type="ECO:0000313" key="2">
    <source>
        <dbReference type="EMBL" id="KAH1180856.1"/>
    </source>
</evidence>
<feature type="region of interest" description="Disordered" evidence="1">
    <location>
        <begin position="201"/>
        <end position="229"/>
    </location>
</feature>
<reference evidence="2" key="1">
    <citation type="submission" date="2021-09" db="EMBL/GenBank/DDBJ databases">
        <title>The genome of Mauremys mutica provides insights into the evolution of semi-aquatic lifestyle.</title>
        <authorList>
            <person name="Gong S."/>
            <person name="Gao Y."/>
        </authorList>
    </citation>
    <scope>NUCLEOTIDE SEQUENCE</scope>
    <source>
        <strain evidence="2">MM-2020</strain>
        <tissue evidence="2">Muscle</tissue>
    </source>
</reference>
<accession>A0A9D4B528</accession>
<dbReference type="EMBL" id="JAHDVG010000469">
    <property type="protein sequence ID" value="KAH1180856.1"/>
    <property type="molecule type" value="Genomic_DNA"/>
</dbReference>
<comment type="caution">
    <text evidence="2">The sequence shown here is derived from an EMBL/GenBank/DDBJ whole genome shotgun (WGS) entry which is preliminary data.</text>
</comment>
<gene>
    <name evidence="2" type="ORF">KIL84_001790</name>
</gene>
<evidence type="ECO:0000256" key="1">
    <source>
        <dbReference type="SAM" id="MobiDB-lite"/>
    </source>
</evidence>